<evidence type="ECO:0000256" key="2">
    <source>
        <dbReference type="ARBA" id="ARBA00005300"/>
    </source>
</evidence>
<dbReference type="InterPro" id="IPR002156">
    <property type="entry name" value="RNaseH_domain"/>
</dbReference>
<dbReference type="Proteomes" id="UP000683360">
    <property type="component" value="Unassembled WGS sequence"/>
</dbReference>
<evidence type="ECO:0000256" key="4">
    <source>
        <dbReference type="ARBA" id="ARBA00022722"/>
    </source>
</evidence>
<reference evidence="9" key="1">
    <citation type="submission" date="2021-03" db="EMBL/GenBank/DDBJ databases">
        <authorList>
            <person name="Bekaert M."/>
        </authorList>
    </citation>
    <scope>NUCLEOTIDE SEQUENCE</scope>
</reference>
<protein>
    <recommendedName>
        <fullName evidence="3">ribonuclease H</fullName>
        <ecNumber evidence="3">3.1.26.4</ecNumber>
    </recommendedName>
</protein>
<evidence type="ECO:0000256" key="6">
    <source>
        <dbReference type="ARBA" id="ARBA00022759"/>
    </source>
</evidence>
<dbReference type="InterPro" id="IPR036397">
    <property type="entry name" value="RNaseH_sf"/>
</dbReference>
<dbReference type="GO" id="GO:0003676">
    <property type="term" value="F:nucleic acid binding"/>
    <property type="evidence" value="ECO:0007669"/>
    <property type="project" value="InterPro"/>
</dbReference>
<dbReference type="SUPFAM" id="SSF53098">
    <property type="entry name" value="Ribonuclease H-like"/>
    <property type="match status" value="1"/>
</dbReference>
<keyword evidence="10" id="KW-1185">Reference proteome</keyword>
<organism evidence="9 10">
    <name type="scientific">Mytilus edulis</name>
    <name type="common">Blue mussel</name>
    <dbReference type="NCBI Taxonomy" id="6550"/>
    <lineage>
        <taxon>Eukaryota</taxon>
        <taxon>Metazoa</taxon>
        <taxon>Spiralia</taxon>
        <taxon>Lophotrochozoa</taxon>
        <taxon>Mollusca</taxon>
        <taxon>Bivalvia</taxon>
        <taxon>Autobranchia</taxon>
        <taxon>Pteriomorphia</taxon>
        <taxon>Mytilida</taxon>
        <taxon>Mytiloidea</taxon>
        <taxon>Mytilidae</taxon>
        <taxon>Mytilinae</taxon>
        <taxon>Mytilus</taxon>
    </lineage>
</organism>
<dbReference type="GO" id="GO:0043137">
    <property type="term" value="P:DNA replication, removal of RNA primer"/>
    <property type="evidence" value="ECO:0007669"/>
    <property type="project" value="TreeGrafter"/>
</dbReference>
<dbReference type="OrthoDB" id="6133028at2759"/>
<dbReference type="PANTHER" id="PTHR10642:SF26">
    <property type="entry name" value="RIBONUCLEASE H1"/>
    <property type="match status" value="1"/>
</dbReference>
<evidence type="ECO:0000256" key="5">
    <source>
        <dbReference type="ARBA" id="ARBA00022723"/>
    </source>
</evidence>
<dbReference type="GO" id="GO:0004523">
    <property type="term" value="F:RNA-DNA hybrid ribonuclease activity"/>
    <property type="evidence" value="ECO:0007669"/>
    <property type="project" value="UniProtKB-EC"/>
</dbReference>
<dbReference type="Pfam" id="PF00075">
    <property type="entry name" value="RNase_H"/>
    <property type="match status" value="1"/>
</dbReference>
<dbReference type="Gene3D" id="3.30.420.10">
    <property type="entry name" value="Ribonuclease H-like superfamily/Ribonuclease H"/>
    <property type="match status" value="1"/>
</dbReference>
<gene>
    <name evidence="9" type="ORF">MEDL_20671</name>
</gene>
<dbReference type="EC" id="3.1.26.4" evidence="3"/>
<name>A0A8S3REI0_MYTED</name>
<comment type="catalytic activity">
    <reaction evidence="1">
        <text>Endonucleolytic cleavage to 5'-phosphomonoester.</text>
        <dbReference type="EC" id="3.1.26.4"/>
    </reaction>
</comment>
<evidence type="ECO:0000313" key="10">
    <source>
        <dbReference type="Proteomes" id="UP000683360"/>
    </source>
</evidence>
<sequence>MTKEHIKIMLQGEELKYNPNPKIVGLTLDEKCNFNKHIDTVEQKAQKSLGIIRNIKGIAKVSTKILIQIYQSIVLSTMLYASSVWQINNNTHIDKLNAIQRKGLALCLNQPATASIEALEVVAGILPLDLKREEAGIRQIAKIKSYKITIPIKQIFEDWKNINEPEKIISPIGKMVLQSEDMKRSTDIDSDYIESQFEFRGLAASKSPPEYWKNLGSSKTRSEEQAFQGKTIILEKIQQLKKNTTLAFTDGSCKGNPGPCGAGAAILISNSTEHVELTQPVSNRGSILLGELVAIKLVIDFLIIPNNRKNTESIKIFSDSQSAIGILTLNWKSINYGKTIHDIKIGILALKSEGIIVSIEWTPGHADIQGNELADQLAKKAAQEAEKIQSIPIFTKQDIQKGAKDSVMLKWQNRWDTSDKGRRYYAFQQNLKIHFQKTNRQLKYIE</sequence>
<dbReference type="PANTHER" id="PTHR10642">
    <property type="entry name" value="RIBONUCLEASE H1"/>
    <property type="match status" value="1"/>
</dbReference>
<accession>A0A8S3REI0</accession>
<dbReference type="InterPro" id="IPR050092">
    <property type="entry name" value="RNase_H"/>
</dbReference>
<dbReference type="PROSITE" id="PS50879">
    <property type="entry name" value="RNASE_H_1"/>
    <property type="match status" value="1"/>
</dbReference>
<keyword evidence="7" id="KW-0378">Hydrolase</keyword>
<dbReference type="EMBL" id="CAJPWZ010001046">
    <property type="protein sequence ID" value="CAG2206365.1"/>
    <property type="molecule type" value="Genomic_DNA"/>
</dbReference>
<comment type="caution">
    <text evidence="9">The sequence shown here is derived from an EMBL/GenBank/DDBJ whole genome shotgun (WGS) entry which is preliminary data.</text>
</comment>
<dbReference type="GO" id="GO:0046872">
    <property type="term" value="F:metal ion binding"/>
    <property type="evidence" value="ECO:0007669"/>
    <property type="project" value="UniProtKB-KW"/>
</dbReference>
<feature type="domain" description="RNase H type-1" evidence="8">
    <location>
        <begin position="241"/>
        <end position="383"/>
    </location>
</feature>
<evidence type="ECO:0000259" key="8">
    <source>
        <dbReference type="PROSITE" id="PS50879"/>
    </source>
</evidence>
<keyword evidence="4" id="KW-0540">Nuclease</keyword>
<comment type="similarity">
    <text evidence="2">Belongs to the RNase H family.</text>
</comment>
<evidence type="ECO:0000256" key="1">
    <source>
        <dbReference type="ARBA" id="ARBA00000077"/>
    </source>
</evidence>
<evidence type="ECO:0000256" key="3">
    <source>
        <dbReference type="ARBA" id="ARBA00012180"/>
    </source>
</evidence>
<evidence type="ECO:0000313" key="9">
    <source>
        <dbReference type="EMBL" id="CAG2206365.1"/>
    </source>
</evidence>
<dbReference type="CDD" id="cd09276">
    <property type="entry name" value="Rnase_HI_RT_non_LTR"/>
    <property type="match status" value="1"/>
</dbReference>
<keyword evidence="5" id="KW-0479">Metal-binding</keyword>
<keyword evidence="6" id="KW-0255">Endonuclease</keyword>
<dbReference type="InterPro" id="IPR012337">
    <property type="entry name" value="RNaseH-like_sf"/>
</dbReference>
<proteinExistence type="inferred from homology"/>
<dbReference type="AlphaFoldDB" id="A0A8S3REI0"/>
<evidence type="ECO:0000256" key="7">
    <source>
        <dbReference type="ARBA" id="ARBA00022801"/>
    </source>
</evidence>